<dbReference type="PANTHER" id="PTHR36437">
    <property type="entry name" value="GLYOXALASE/BLEOMYCIN RESISTANCE PROTEIN/DIOXYGENASE"/>
    <property type="match status" value="1"/>
</dbReference>
<organism evidence="2 3">
    <name type="scientific">Sphingomonas citri</name>
    <dbReference type="NCBI Taxonomy" id="2862499"/>
    <lineage>
        <taxon>Bacteria</taxon>
        <taxon>Pseudomonadati</taxon>
        <taxon>Pseudomonadota</taxon>
        <taxon>Alphaproteobacteria</taxon>
        <taxon>Sphingomonadales</taxon>
        <taxon>Sphingomonadaceae</taxon>
        <taxon>Sphingomonas</taxon>
    </lineage>
</organism>
<name>A0ABS7BSZ6_9SPHN</name>
<comment type="caution">
    <text evidence="2">The sequence shown here is derived from an EMBL/GenBank/DDBJ whole genome shotgun (WGS) entry which is preliminary data.</text>
</comment>
<gene>
    <name evidence="2" type="ORF">KZ820_18325</name>
</gene>
<dbReference type="InterPro" id="IPR004360">
    <property type="entry name" value="Glyas_Fos-R_dOase_dom"/>
</dbReference>
<dbReference type="Gene3D" id="3.10.180.10">
    <property type="entry name" value="2,3-Dihydroxybiphenyl 1,2-Dioxygenase, domain 1"/>
    <property type="match status" value="1"/>
</dbReference>
<reference evidence="2 3" key="1">
    <citation type="submission" date="2021-07" db="EMBL/GenBank/DDBJ databases">
        <title>Sphingomonas sp.</title>
        <authorList>
            <person name="Feng G."/>
            <person name="Li J."/>
            <person name="Pan M."/>
        </authorList>
    </citation>
    <scope>NUCLEOTIDE SEQUENCE [LARGE SCALE GENOMIC DNA]</scope>
    <source>
        <strain evidence="2 3">RRHST34</strain>
    </source>
</reference>
<evidence type="ECO:0000313" key="2">
    <source>
        <dbReference type="EMBL" id="MBW6532703.1"/>
    </source>
</evidence>
<keyword evidence="3" id="KW-1185">Reference proteome</keyword>
<sequence length="130" mass="14769">MPQHLSLVAIVVDEYDTAIDYYVGTLGFELREDAVQSATKRWVVVAPHGASTGLLLARAADERQRHAIGNQSGGRVFLFLETDDLVRDYQIYRERGVRFVEDPRHEAYGVVVVFEDRYGNRWDLIERAGG</sequence>
<dbReference type="EMBL" id="JAHXZN010000009">
    <property type="protein sequence ID" value="MBW6532703.1"/>
    <property type="molecule type" value="Genomic_DNA"/>
</dbReference>
<dbReference type="PANTHER" id="PTHR36437:SF2">
    <property type="entry name" value="GLYOXALASE_BLEOMYCIN RESISTANCE PROTEIN_DIOXYGENASE"/>
    <property type="match status" value="1"/>
</dbReference>
<dbReference type="Proteomes" id="UP000759103">
    <property type="component" value="Unassembled WGS sequence"/>
</dbReference>
<dbReference type="Pfam" id="PF00903">
    <property type="entry name" value="Glyoxalase"/>
    <property type="match status" value="1"/>
</dbReference>
<dbReference type="InterPro" id="IPR037523">
    <property type="entry name" value="VOC_core"/>
</dbReference>
<proteinExistence type="predicted"/>
<dbReference type="RefSeq" id="WP_219750291.1">
    <property type="nucleotide sequence ID" value="NZ_JAHXZN010000009.1"/>
</dbReference>
<accession>A0ABS7BSZ6</accession>
<evidence type="ECO:0000259" key="1">
    <source>
        <dbReference type="PROSITE" id="PS51819"/>
    </source>
</evidence>
<dbReference type="PROSITE" id="PS51819">
    <property type="entry name" value="VOC"/>
    <property type="match status" value="1"/>
</dbReference>
<protein>
    <submittedName>
        <fullName evidence="2">VOC family protein</fullName>
    </submittedName>
</protein>
<evidence type="ECO:0000313" key="3">
    <source>
        <dbReference type="Proteomes" id="UP000759103"/>
    </source>
</evidence>
<dbReference type="InterPro" id="IPR029068">
    <property type="entry name" value="Glyas_Bleomycin-R_OHBP_Dase"/>
</dbReference>
<feature type="domain" description="VOC" evidence="1">
    <location>
        <begin position="4"/>
        <end position="127"/>
    </location>
</feature>
<dbReference type="SUPFAM" id="SSF54593">
    <property type="entry name" value="Glyoxalase/Bleomycin resistance protein/Dihydroxybiphenyl dioxygenase"/>
    <property type="match status" value="1"/>
</dbReference>